<reference evidence="2" key="2">
    <citation type="journal article" date="2015" name="Data Brief">
        <title>Shoot transcriptome of the giant reed, Arundo donax.</title>
        <authorList>
            <person name="Barrero R.A."/>
            <person name="Guerrero F.D."/>
            <person name="Moolhuijzen P."/>
            <person name="Goolsby J.A."/>
            <person name="Tidwell J."/>
            <person name="Bellgard S.E."/>
            <person name="Bellgard M.I."/>
        </authorList>
    </citation>
    <scope>NUCLEOTIDE SEQUENCE</scope>
    <source>
        <tissue evidence="2">Shoot tissue taken approximately 20 cm above the soil surface</tissue>
    </source>
</reference>
<sequence length="86" mass="9028">MKSTPSAIPKSMSSQSFDEIVGSIAFLSRTTLPSRQIVRLARGSNKPGSVQQHFTSGPNFSITSNLAIPPSTNSSSPTFTSSAKPS</sequence>
<feature type="compositionally biased region" description="Polar residues" evidence="1">
    <location>
        <begin position="46"/>
        <end position="66"/>
    </location>
</feature>
<name>A0A0A9G5J0_ARUDO</name>
<accession>A0A0A9G5J0</accession>
<feature type="region of interest" description="Disordered" evidence="1">
    <location>
        <begin position="43"/>
        <end position="86"/>
    </location>
</feature>
<evidence type="ECO:0000313" key="2">
    <source>
        <dbReference type="EMBL" id="JAE20350.1"/>
    </source>
</evidence>
<dbReference type="AlphaFoldDB" id="A0A0A9G5J0"/>
<protein>
    <submittedName>
        <fullName evidence="2">Uncharacterized protein</fullName>
    </submittedName>
</protein>
<reference evidence="2" key="1">
    <citation type="submission" date="2014-09" db="EMBL/GenBank/DDBJ databases">
        <authorList>
            <person name="Magalhaes I.L.F."/>
            <person name="Oliveira U."/>
            <person name="Santos F.R."/>
            <person name="Vidigal T.H.D.A."/>
            <person name="Brescovit A.D."/>
            <person name="Santos A.J."/>
        </authorList>
    </citation>
    <scope>NUCLEOTIDE SEQUENCE</scope>
    <source>
        <tissue evidence="2">Shoot tissue taken approximately 20 cm above the soil surface</tissue>
    </source>
</reference>
<feature type="compositionally biased region" description="Low complexity" evidence="1">
    <location>
        <begin position="69"/>
        <end position="86"/>
    </location>
</feature>
<evidence type="ECO:0000256" key="1">
    <source>
        <dbReference type="SAM" id="MobiDB-lite"/>
    </source>
</evidence>
<dbReference type="EMBL" id="GBRH01177546">
    <property type="protein sequence ID" value="JAE20350.1"/>
    <property type="molecule type" value="Transcribed_RNA"/>
</dbReference>
<proteinExistence type="predicted"/>
<organism evidence="2">
    <name type="scientific">Arundo donax</name>
    <name type="common">Giant reed</name>
    <name type="synonym">Donax arundinaceus</name>
    <dbReference type="NCBI Taxonomy" id="35708"/>
    <lineage>
        <taxon>Eukaryota</taxon>
        <taxon>Viridiplantae</taxon>
        <taxon>Streptophyta</taxon>
        <taxon>Embryophyta</taxon>
        <taxon>Tracheophyta</taxon>
        <taxon>Spermatophyta</taxon>
        <taxon>Magnoliopsida</taxon>
        <taxon>Liliopsida</taxon>
        <taxon>Poales</taxon>
        <taxon>Poaceae</taxon>
        <taxon>PACMAD clade</taxon>
        <taxon>Arundinoideae</taxon>
        <taxon>Arundineae</taxon>
        <taxon>Arundo</taxon>
    </lineage>
</organism>